<accession>A0ABY1MCG5</accession>
<organism evidence="1 2">
    <name type="scientific">Rhodococcus rhodochrous J3</name>
    <dbReference type="NCBI Taxonomy" id="903528"/>
    <lineage>
        <taxon>Bacteria</taxon>
        <taxon>Bacillati</taxon>
        <taxon>Actinomycetota</taxon>
        <taxon>Actinomycetes</taxon>
        <taxon>Mycobacteriales</taxon>
        <taxon>Nocardiaceae</taxon>
        <taxon>Rhodococcus</taxon>
    </lineage>
</organism>
<name>A0ABY1MCG5_RHORH</name>
<dbReference type="Proteomes" id="UP000193566">
    <property type="component" value="Unassembled WGS sequence"/>
</dbReference>
<reference evidence="1 2" key="1">
    <citation type="submission" date="2017-04" db="EMBL/GenBank/DDBJ databases">
        <authorList>
            <person name="Varghese N."/>
            <person name="Submissions S."/>
        </authorList>
    </citation>
    <scope>NUCLEOTIDE SEQUENCE [LARGE SCALE GENOMIC DNA]</scope>
    <source>
        <strain evidence="1 2">J3</strain>
    </source>
</reference>
<gene>
    <name evidence="1" type="ORF">SAMN02745947_03103</name>
</gene>
<sequence length="48" mass="5296">MDDFNQSARDGVWGKLEDAVFADVEVDDLKVSAFGGPVFADDDRDFRG</sequence>
<keyword evidence="1" id="KW-0540">Nuclease</keyword>
<dbReference type="EMBL" id="FXAV01000008">
    <property type="protein sequence ID" value="SMG44714.1"/>
    <property type="molecule type" value="Genomic_DNA"/>
</dbReference>
<keyword evidence="1" id="KW-0255">Endonuclease</keyword>
<evidence type="ECO:0000313" key="1">
    <source>
        <dbReference type="EMBL" id="SMG44714.1"/>
    </source>
</evidence>
<evidence type="ECO:0000313" key="2">
    <source>
        <dbReference type="Proteomes" id="UP000193566"/>
    </source>
</evidence>
<comment type="caution">
    <text evidence="1">The sequence shown here is derived from an EMBL/GenBank/DDBJ whole genome shotgun (WGS) entry which is preliminary data.</text>
</comment>
<proteinExistence type="predicted"/>
<protein>
    <submittedName>
        <fullName evidence="1">Endonuclease G</fullName>
    </submittedName>
</protein>
<keyword evidence="1" id="KW-0378">Hydrolase</keyword>
<keyword evidence="2" id="KW-1185">Reference proteome</keyword>
<dbReference type="GO" id="GO:0004519">
    <property type="term" value="F:endonuclease activity"/>
    <property type="evidence" value="ECO:0007669"/>
    <property type="project" value="UniProtKB-KW"/>
</dbReference>